<dbReference type="eggNOG" id="COG0111">
    <property type="taxonomic scope" value="Bacteria"/>
</dbReference>
<name>A0A0D8FSG9_9ACTN</name>
<dbReference type="InterPro" id="IPR006139">
    <property type="entry name" value="D-isomer_2_OHA_DH_cat_dom"/>
</dbReference>
<dbReference type="GO" id="GO:0051287">
    <property type="term" value="F:NAD binding"/>
    <property type="evidence" value="ECO:0007669"/>
    <property type="project" value="InterPro"/>
</dbReference>
<dbReference type="EC" id="1.1.1.29" evidence="7"/>
<reference evidence="7 8" key="1">
    <citation type="submission" date="2015-01" db="EMBL/GenBank/DDBJ databases">
        <title>Draft genome of the acidophilic iron oxidizer Ferrimicrobium acidiphilum strain T23.</title>
        <authorList>
            <person name="Poehlein A."/>
            <person name="Eisen S."/>
            <person name="Schloemann M."/>
            <person name="Johnson B.D."/>
            <person name="Daniel R."/>
            <person name="Muehling M."/>
        </authorList>
    </citation>
    <scope>NUCLEOTIDE SEQUENCE [LARGE SCALE GENOMIC DNA]</scope>
    <source>
        <strain evidence="7 8">T23</strain>
    </source>
</reference>
<dbReference type="InterPro" id="IPR006140">
    <property type="entry name" value="D-isomer_DH_NAD-bd"/>
</dbReference>
<evidence type="ECO:0000313" key="8">
    <source>
        <dbReference type="Proteomes" id="UP000032336"/>
    </source>
</evidence>
<dbReference type="OrthoDB" id="4324715at2"/>
<dbReference type="RefSeq" id="WP_035390697.1">
    <property type="nucleotide sequence ID" value="NZ_JQKF01000029.1"/>
</dbReference>
<dbReference type="STRING" id="1121877.FEAC_23750"/>
<keyword evidence="3" id="KW-0520">NAD</keyword>
<dbReference type="FunFam" id="3.40.50.720:FF:000203">
    <property type="entry name" value="D-3-phosphoglycerate dehydrogenase (SerA)"/>
    <property type="match status" value="1"/>
</dbReference>
<dbReference type="PATRIC" id="fig|1121877.4.peg.2642"/>
<dbReference type="InterPro" id="IPR036291">
    <property type="entry name" value="NAD(P)-bd_dom_sf"/>
</dbReference>
<proteinExistence type="inferred from homology"/>
<comment type="similarity">
    <text evidence="1 4">Belongs to the D-isomer specific 2-hydroxyacid dehydrogenase family.</text>
</comment>
<dbReference type="GeneID" id="78373421"/>
<dbReference type="SUPFAM" id="SSF52283">
    <property type="entry name" value="Formate/glycerate dehydrogenase catalytic domain-like"/>
    <property type="match status" value="1"/>
</dbReference>
<evidence type="ECO:0000256" key="3">
    <source>
        <dbReference type="ARBA" id="ARBA00023027"/>
    </source>
</evidence>
<evidence type="ECO:0000256" key="4">
    <source>
        <dbReference type="RuleBase" id="RU003719"/>
    </source>
</evidence>
<evidence type="ECO:0000313" key="7">
    <source>
        <dbReference type="EMBL" id="KJE75894.1"/>
    </source>
</evidence>
<protein>
    <submittedName>
        <fullName evidence="7">Glycerate dehydrogenase</fullName>
        <ecNumber evidence="7">1.1.1.29</ecNumber>
    </submittedName>
</protein>
<organism evidence="7 8">
    <name type="scientific">Ferrimicrobium acidiphilum DSM 19497</name>
    <dbReference type="NCBI Taxonomy" id="1121877"/>
    <lineage>
        <taxon>Bacteria</taxon>
        <taxon>Bacillati</taxon>
        <taxon>Actinomycetota</taxon>
        <taxon>Acidimicrobiia</taxon>
        <taxon>Acidimicrobiales</taxon>
        <taxon>Acidimicrobiaceae</taxon>
        <taxon>Ferrimicrobium</taxon>
    </lineage>
</organism>
<dbReference type="Proteomes" id="UP000032336">
    <property type="component" value="Unassembled WGS sequence"/>
</dbReference>
<gene>
    <name evidence="7" type="primary">hprA</name>
    <name evidence="7" type="ORF">FEAC_23750</name>
</gene>
<dbReference type="Gene3D" id="3.40.50.720">
    <property type="entry name" value="NAD(P)-binding Rossmann-like Domain"/>
    <property type="match status" value="2"/>
</dbReference>
<dbReference type="PANTHER" id="PTHR42789:SF1">
    <property type="entry name" value="D-ISOMER SPECIFIC 2-HYDROXYACID DEHYDROGENASE FAMILY PROTEIN (AFU_ORTHOLOGUE AFUA_6G10090)"/>
    <property type="match status" value="1"/>
</dbReference>
<evidence type="ECO:0000256" key="1">
    <source>
        <dbReference type="ARBA" id="ARBA00005854"/>
    </source>
</evidence>
<evidence type="ECO:0000259" key="6">
    <source>
        <dbReference type="Pfam" id="PF02826"/>
    </source>
</evidence>
<dbReference type="PANTHER" id="PTHR42789">
    <property type="entry name" value="D-ISOMER SPECIFIC 2-HYDROXYACID DEHYDROGENASE FAMILY PROTEIN (AFU_ORTHOLOGUE AFUA_6G10090)"/>
    <property type="match status" value="1"/>
</dbReference>
<keyword evidence="8" id="KW-1185">Reference proteome</keyword>
<comment type="caution">
    <text evidence="7">The sequence shown here is derived from an EMBL/GenBank/DDBJ whole genome shotgun (WGS) entry which is preliminary data.</text>
</comment>
<evidence type="ECO:0000259" key="5">
    <source>
        <dbReference type="Pfam" id="PF00389"/>
    </source>
</evidence>
<evidence type="ECO:0000256" key="2">
    <source>
        <dbReference type="ARBA" id="ARBA00023002"/>
    </source>
</evidence>
<dbReference type="EMBL" id="JXUW01000026">
    <property type="protein sequence ID" value="KJE75894.1"/>
    <property type="molecule type" value="Genomic_DNA"/>
</dbReference>
<dbReference type="CDD" id="cd12169">
    <property type="entry name" value="PGDH_like_1"/>
    <property type="match status" value="1"/>
</dbReference>
<dbReference type="Pfam" id="PF00389">
    <property type="entry name" value="2-Hacid_dh"/>
    <property type="match status" value="1"/>
</dbReference>
<dbReference type="Pfam" id="PF02826">
    <property type="entry name" value="2-Hacid_dh_C"/>
    <property type="match status" value="1"/>
</dbReference>
<dbReference type="AlphaFoldDB" id="A0A0D8FSG9"/>
<sequence length="317" mass="34337">MRCAVLDDYQNVAVSTADWTSLQATISVDPFHDHLESENELVSRLYPYEILVVMRERTPLRKSLLERLPSLRLIVTTGMRNASIDVAAANQLGIVVCGTSGHSEPPAELTWALILALSRHIVEEVSSVRNNGLWQTSLGVDLYGKCLGLIGLGKIGNRVARVGAAFGMEVVAWSPHLTESRASEAGASLMESLEALLATSDIVSIHLVLGEGTYGLLGRHELNQMRSTALLINTSRAAIVDQQALIEALQMGTIAGAGLDVFDHEPLAKDDPIRSTPNLIATPHLGYVTERNYSTFFEQVIEDIAAFATGTPIRLLS</sequence>
<dbReference type="InterPro" id="IPR050857">
    <property type="entry name" value="D-2-hydroxyacid_DH"/>
</dbReference>
<feature type="domain" description="D-isomer specific 2-hydroxyacid dehydrogenase catalytic" evidence="5">
    <location>
        <begin position="16"/>
        <end position="312"/>
    </location>
</feature>
<accession>A0A0D8FSG9</accession>
<keyword evidence="2 4" id="KW-0560">Oxidoreductase</keyword>
<dbReference type="GO" id="GO:0008465">
    <property type="term" value="F:hydroxypyruvate reductase (NADH) activity"/>
    <property type="evidence" value="ECO:0007669"/>
    <property type="project" value="UniProtKB-EC"/>
</dbReference>
<feature type="domain" description="D-isomer specific 2-hydroxyacid dehydrogenase NAD-binding" evidence="6">
    <location>
        <begin position="112"/>
        <end position="286"/>
    </location>
</feature>
<dbReference type="SUPFAM" id="SSF51735">
    <property type="entry name" value="NAD(P)-binding Rossmann-fold domains"/>
    <property type="match status" value="1"/>
</dbReference>